<comment type="caution">
    <text evidence="1">The sequence shown here is derived from an EMBL/GenBank/DDBJ whole genome shotgun (WGS) entry which is preliminary data.</text>
</comment>
<proteinExistence type="predicted"/>
<reference evidence="1 2" key="1">
    <citation type="submission" date="2015-03" db="EMBL/GenBank/DDBJ databases">
        <authorList>
            <consortium name="Pathogen Informatics"/>
            <person name="Murphy D."/>
        </authorList>
    </citation>
    <scope>NUCLEOTIDE SEQUENCE [LARGE SCALE GENOMIC DNA]</scope>
    <source>
        <strain evidence="1 2">IP08791</strain>
    </source>
</reference>
<name>A0ABM9ST82_YERAL</name>
<evidence type="ECO:0000313" key="2">
    <source>
        <dbReference type="Proteomes" id="UP000038647"/>
    </source>
</evidence>
<organism evidence="1 2">
    <name type="scientific">Yersinia aldovae</name>
    <dbReference type="NCBI Taxonomy" id="29483"/>
    <lineage>
        <taxon>Bacteria</taxon>
        <taxon>Pseudomonadati</taxon>
        <taxon>Pseudomonadota</taxon>
        <taxon>Gammaproteobacteria</taxon>
        <taxon>Enterobacterales</taxon>
        <taxon>Yersiniaceae</taxon>
        <taxon>Yersinia</taxon>
    </lineage>
</organism>
<keyword evidence="2" id="KW-1185">Reference proteome</keyword>
<dbReference type="EMBL" id="CQEH01000004">
    <property type="protein sequence ID" value="CNK75530.1"/>
    <property type="molecule type" value="Genomic_DNA"/>
</dbReference>
<protein>
    <submittedName>
        <fullName evidence="1">Uncharacterized protein</fullName>
    </submittedName>
</protein>
<accession>A0ABM9ST82</accession>
<evidence type="ECO:0000313" key="1">
    <source>
        <dbReference type="EMBL" id="CNK75530.1"/>
    </source>
</evidence>
<dbReference type="Proteomes" id="UP000038647">
    <property type="component" value="Unassembled WGS sequence"/>
</dbReference>
<gene>
    <name evidence="1" type="ORF">ERS137966_01155</name>
</gene>
<sequence length="72" mass="8229">MAVLTSNEAATSDHAAMASEVQREKAHFYHHEINEKNSRRCSNPLHYQRLIAVSSCGFKTFIKNTYLLINFS</sequence>